<protein>
    <recommendedName>
        <fullName evidence="6">Pseudouridine synthase</fullName>
        <ecNumber evidence="6">5.4.99.-</ecNumber>
    </recommendedName>
</protein>
<dbReference type="GO" id="GO:0003723">
    <property type="term" value="F:RNA binding"/>
    <property type="evidence" value="ECO:0007669"/>
    <property type="project" value="UniProtKB-KW"/>
</dbReference>
<dbReference type="Gene3D" id="3.10.290.10">
    <property type="entry name" value="RNA-binding S4 domain"/>
    <property type="match status" value="1"/>
</dbReference>
<name>A0A1L3JF07_9SPHN</name>
<organism evidence="8 9">
    <name type="scientific">Sphingorhabdus lutea</name>
    <dbReference type="NCBI Taxonomy" id="1913578"/>
    <lineage>
        <taxon>Bacteria</taxon>
        <taxon>Pseudomonadati</taxon>
        <taxon>Pseudomonadota</taxon>
        <taxon>Alphaproteobacteria</taxon>
        <taxon>Sphingomonadales</taxon>
        <taxon>Sphingomonadaceae</taxon>
        <taxon>Sphingorhabdus</taxon>
    </lineage>
</organism>
<dbReference type="GO" id="GO:0160140">
    <property type="term" value="F:23S rRNA pseudouridine(1911/1915/1917) synthase activity"/>
    <property type="evidence" value="ECO:0007669"/>
    <property type="project" value="UniProtKB-EC"/>
</dbReference>
<gene>
    <name evidence="8" type="ORF">LPB140_08300</name>
</gene>
<dbReference type="InterPro" id="IPR002942">
    <property type="entry name" value="S4_RNA-bd"/>
</dbReference>
<proteinExistence type="inferred from homology"/>
<dbReference type="Pfam" id="PF01479">
    <property type="entry name" value="S4"/>
    <property type="match status" value="1"/>
</dbReference>
<dbReference type="Proteomes" id="UP000242561">
    <property type="component" value="Chromosome"/>
</dbReference>
<sequence length="302" mass="33082">MGKGRLDKALSNALPNLSRERIKSLLKDHHISIDGKIITSASSNKYEGLKVQIAIPAPVSAVAIAQNIPLNVVYEDEHLIIIDKAAGMVVHPAAGHHDGTLVNALLHHCAGQLSGIGGVERPGIVHRIDRYTSGLMVAAKTDIAHQGLSKLFAAHDINRQYLAIVAGHPHPSSGKIATQIGRSPHDRKKMAVAAQNHGKHAITHYHVDQYLDKAALVRCTLETGRTHQVRVHMSHLGHGLIGDSTYGNRQKHHKILPKWSKSGRQALHATILGFKHPITEKYLQYESNLPEDMQELLIILQI</sequence>
<evidence type="ECO:0000256" key="5">
    <source>
        <dbReference type="PROSITE-ProRule" id="PRU00182"/>
    </source>
</evidence>
<dbReference type="PANTHER" id="PTHR21600">
    <property type="entry name" value="MITOCHONDRIAL RNA PSEUDOURIDINE SYNTHASE"/>
    <property type="match status" value="1"/>
</dbReference>
<dbReference type="SUPFAM" id="SSF55120">
    <property type="entry name" value="Pseudouridine synthase"/>
    <property type="match status" value="1"/>
</dbReference>
<keyword evidence="5" id="KW-0694">RNA-binding</keyword>
<comment type="function">
    <text evidence="6">Responsible for synthesis of pseudouridine from uracil.</text>
</comment>
<comment type="similarity">
    <text evidence="1 6">Belongs to the pseudouridine synthase RluA family.</text>
</comment>
<comment type="catalytic activity">
    <reaction evidence="3">
        <text>uridine(1911/1915/1917) in 23S rRNA = pseudouridine(1911/1915/1917) in 23S rRNA</text>
        <dbReference type="Rhea" id="RHEA:42524"/>
        <dbReference type="Rhea" id="RHEA-COMP:10097"/>
        <dbReference type="Rhea" id="RHEA-COMP:10098"/>
        <dbReference type="ChEBI" id="CHEBI:65314"/>
        <dbReference type="ChEBI" id="CHEBI:65315"/>
        <dbReference type="EC" id="5.4.99.23"/>
    </reaction>
</comment>
<dbReference type="InterPro" id="IPR006225">
    <property type="entry name" value="PsdUridine_synth_RluC/D"/>
</dbReference>
<evidence type="ECO:0000256" key="2">
    <source>
        <dbReference type="ARBA" id="ARBA00023235"/>
    </source>
</evidence>
<dbReference type="InterPro" id="IPR006224">
    <property type="entry name" value="PsdUridine_synth_RluA-like_CS"/>
</dbReference>
<dbReference type="STRING" id="1913578.LPB140_08300"/>
<dbReference type="PANTHER" id="PTHR21600:SF44">
    <property type="entry name" value="RIBOSOMAL LARGE SUBUNIT PSEUDOURIDINE SYNTHASE D"/>
    <property type="match status" value="1"/>
</dbReference>
<dbReference type="AlphaFoldDB" id="A0A1L3JF07"/>
<dbReference type="GO" id="GO:0000455">
    <property type="term" value="P:enzyme-directed rRNA pseudouridine synthesis"/>
    <property type="evidence" value="ECO:0007669"/>
    <property type="project" value="TreeGrafter"/>
</dbReference>
<dbReference type="InterPro" id="IPR036986">
    <property type="entry name" value="S4_RNA-bd_sf"/>
</dbReference>
<evidence type="ECO:0000256" key="6">
    <source>
        <dbReference type="RuleBase" id="RU362028"/>
    </source>
</evidence>
<dbReference type="InterPro" id="IPR020103">
    <property type="entry name" value="PsdUridine_synth_cat_dom_sf"/>
</dbReference>
<dbReference type="EMBL" id="CP018154">
    <property type="protein sequence ID" value="APG63716.1"/>
    <property type="molecule type" value="Genomic_DNA"/>
</dbReference>
<evidence type="ECO:0000313" key="9">
    <source>
        <dbReference type="Proteomes" id="UP000242561"/>
    </source>
</evidence>
<dbReference type="Pfam" id="PF00849">
    <property type="entry name" value="PseudoU_synth_2"/>
    <property type="match status" value="1"/>
</dbReference>
<feature type="active site" evidence="4">
    <location>
        <position position="129"/>
    </location>
</feature>
<dbReference type="Gene3D" id="3.30.2350.10">
    <property type="entry name" value="Pseudouridine synthase"/>
    <property type="match status" value="1"/>
</dbReference>
<dbReference type="KEGG" id="sphl:LPB140_08300"/>
<dbReference type="SUPFAM" id="SSF55174">
    <property type="entry name" value="Alpha-L RNA-binding motif"/>
    <property type="match status" value="1"/>
</dbReference>
<evidence type="ECO:0000256" key="1">
    <source>
        <dbReference type="ARBA" id="ARBA00010876"/>
    </source>
</evidence>
<dbReference type="EC" id="5.4.99.-" evidence="6"/>
<evidence type="ECO:0000256" key="3">
    <source>
        <dbReference type="ARBA" id="ARBA00036882"/>
    </source>
</evidence>
<evidence type="ECO:0000256" key="4">
    <source>
        <dbReference type="PIRSR" id="PIRSR606225-1"/>
    </source>
</evidence>
<keyword evidence="9" id="KW-1185">Reference proteome</keyword>
<dbReference type="InterPro" id="IPR006145">
    <property type="entry name" value="PsdUridine_synth_RsuA/RluA"/>
</dbReference>
<dbReference type="InterPro" id="IPR050188">
    <property type="entry name" value="RluA_PseudoU_synthase"/>
</dbReference>
<dbReference type="PROSITE" id="PS01129">
    <property type="entry name" value="PSI_RLU"/>
    <property type="match status" value="1"/>
</dbReference>
<dbReference type="CDD" id="cd00165">
    <property type="entry name" value="S4"/>
    <property type="match status" value="1"/>
</dbReference>
<accession>A0A1L3JF07</accession>
<reference evidence="8 9" key="1">
    <citation type="submission" date="2016-11" db="EMBL/GenBank/DDBJ databases">
        <title>Sphingorhabdus sp. LPB0140, isolated from marine environment.</title>
        <authorList>
            <person name="Kim E."/>
            <person name="Yi H."/>
        </authorList>
    </citation>
    <scope>NUCLEOTIDE SEQUENCE [LARGE SCALE GENOMIC DNA]</scope>
    <source>
        <strain evidence="8 9">LPB0140</strain>
    </source>
</reference>
<comment type="catalytic activity">
    <reaction evidence="6">
        <text>a uridine in RNA = a pseudouridine in RNA</text>
        <dbReference type="Rhea" id="RHEA:48348"/>
        <dbReference type="Rhea" id="RHEA-COMP:12068"/>
        <dbReference type="Rhea" id="RHEA-COMP:12069"/>
        <dbReference type="ChEBI" id="CHEBI:65314"/>
        <dbReference type="ChEBI" id="CHEBI:65315"/>
    </reaction>
</comment>
<evidence type="ECO:0000259" key="7">
    <source>
        <dbReference type="SMART" id="SM00363"/>
    </source>
</evidence>
<dbReference type="CDD" id="cd02869">
    <property type="entry name" value="PseudoU_synth_RluA_like"/>
    <property type="match status" value="1"/>
</dbReference>
<dbReference type="SMART" id="SM00363">
    <property type="entry name" value="S4"/>
    <property type="match status" value="1"/>
</dbReference>
<dbReference type="NCBIfam" id="TIGR00005">
    <property type="entry name" value="rluA_subfam"/>
    <property type="match status" value="1"/>
</dbReference>
<evidence type="ECO:0000313" key="8">
    <source>
        <dbReference type="EMBL" id="APG63716.1"/>
    </source>
</evidence>
<feature type="domain" description="RNA-binding S4" evidence="7">
    <location>
        <begin position="4"/>
        <end position="69"/>
    </location>
</feature>
<keyword evidence="2 6" id="KW-0413">Isomerase</keyword>
<dbReference type="PROSITE" id="PS50889">
    <property type="entry name" value="S4"/>
    <property type="match status" value="1"/>
</dbReference>